<dbReference type="Gene3D" id="1.20.5.1930">
    <property type="match status" value="1"/>
</dbReference>
<evidence type="ECO:0000313" key="13">
    <source>
        <dbReference type="EMBL" id="TVT49924.1"/>
    </source>
</evidence>
<comment type="catalytic activity">
    <reaction evidence="1">
        <text>ATP + protein L-histidine = ADP + protein N-phospho-L-histidine.</text>
        <dbReference type="EC" id="2.7.13.3"/>
    </reaction>
</comment>
<evidence type="ECO:0000259" key="10">
    <source>
        <dbReference type="Pfam" id="PF02518"/>
    </source>
</evidence>
<evidence type="ECO:0000256" key="9">
    <source>
        <dbReference type="SAM" id="Phobius"/>
    </source>
</evidence>
<dbReference type="InterPro" id="IPR011712">
    <property type="entry name" value="Sig_transdc_His_kin_sub3_dim/P"/>
</dbReference>
<dbReference type="SUPFAM" id="SSF55874">
    <property type="entry name" value="ATPase domain of HSP90 chaperone/DNA topoisomerase II/histidine kinase"/>
    <property type="match status" value="1"/>
</dbReference>
<keyword evidence="9" id="KW-0472">Membrane</keyword>
<keyword evidence="8" id="KW-0902">Two-component regulatory system</keyword>
<name>A0A558CME3_9PSEU</name>
<comment type="caution">
    <text evidence="13">The sequence shown here is derived from an EMBL/GenBank/DDBJ whole genome shotgun (WGS) entry which is preliminary data.</text>
</comment>
<dbReference type="Pfam" id="PF07730">
    <property type="entry name" value="HisKA_3"/>
    <property type="match status" value="1"/>
</dbReference>
<evidence type="ECO:0000256" key="4">
    <source>
        <dbReference type="ARBA" id="ARBA00022679"/>
    </source>
</evidence>
<dbReference type="PANTHER" id="PTHR24421">
    <property type="entry name" value="NITRATE/NITRITE SENSOR PROTEIN NARX-RELATED"/>
    <property type="match status" value="1"/>
</dbReference>
<evidence type="ECO:0000256" key="1">
    <source>
        <dbReference type="ARBA" id="ARBA00000085"/>
    </source>
</evidence>
<reference evidence="13 14" key="1">
    <citation type="submission" date="2019-07" db="EMBL/GenBank/DDBJ databases">
        <authorList>
            <person name="Duangmal K."/>
            <person name="Teo W.F.A."/>
        </authorList>
    </citation>
    <scope>NUCLEOTIDE SEQUENCE [LARGE SCALE GENOMIC DNA]</scope>
    <source>
        <strain evidence="13 14">TBRC 6029</strain>
    </source>
</reference>
<dbReference type="GO" id="GO:0000155">
    <property type="term" value="F:phosphorelay sensor kinase activity"/>
    <property type="evidence" value="ECO:0007669"/>
    <property type="project" value="InterPro"/>
</dbReference>
<feature type="transmembrane region" description="Helical" evidence="9">
    <location>
        <begin position="132"/>
        <end position="165"/>
    </location>
</feature>
<evidence type="ECO:0000259" key="12">
    <source>
        <dbReference type="Pfam" id="PF13796"/>
    </source>
</evidence>
<dbReference type="GO" id="GO:0016020">
    <property type="term" value="C:membrane"/>
    <property type="evidence" value="ECO:0007669"/>
    <property type="project" value="InterPro"/>
</dbReference>
<dbReference type="Gene3D" id="3.30.565.10">
    <property type="entry name" value="Histidine kinase-like ATPase, C-terminal domain"/>
    <property type="match status" value="1"/>
</dbReference>
<feature type="domain" description="Signal transduction histidine kinase subgroup 3 dimerisation and phosphoacceptor" evidence="11">
    <location>
        <begin position="243"/>
        <end position="308"/>
    </location>
</feature>
<dbReference type="Pfam" id="PF02518">
    <property type="entry name" value="HATPase_c"/>
    <property type="match status" value="1"/>
</dbReference>
<dbReference type="RefSeq" id="WP_144589113.1">
    <property type="nucleotide sequence ID" value="NZ_VJWX01000146.1"/>
</dbReference>
<proteinExistence type="predicted"/>
<gene>
    <name evidence="13" type="ORF">FNH05_16385</name>
</gene>
<feature type="transmembrane region" description="Helical" evidence="9">
    <location>
        <begin position="185"/>
        <end position="207"/>
    </location>
</feature>
<dbReference type="InterPro" id="IPR003594">
    <property type="entry name" value="HATPase_dom"/>
</dbReference>
<feature type="transmembrane region" description="Helical" evidence="9">
    <location>
        <begin position="65"/>
        <end position="87"/>
    </location>
</feature>
<keyword evidence="9" id="KW-0812">Transmembrane</keyword>
<dbReference type="GO" id="GO:0005524">
    <property type="term" value="F:ATP binding"/>
    <property type="evidence" value="ECO:0007669"/>
    <property type="project" value="UniProtKB-KW"/>
</dbReference>
<dbReference type="EC" id="2.7.13.3" evidence="2"/>
<protein>
    <recommendedName>
        <fullName evidence="2">histidine kinase</fullName>
        <ecNumber evidence="2">2.7.13.3</ecNumber>
    </recommendedName>
</protein>
<evidence type="ECO:0000313" key="14">
    <source>
        <dbReference type="Proteomes" id="UP000320011"/>
    </source>
</evidence>
<evidence type="ECO:0000256" key="3">
    <source>
        <dbReference type="ARBA" id="ARBA00022553"/>
    </source>
</evidence>
<keyword evidence="3" id="KW-0597">Phosphoprotein</keyword>
<organism evidence="13 14">
    <name type="scientific">Amycolatopsis rhizosphaerae</name>
    <dbReference type="NCBI Taxonomy" id="2053003"/>
    <lineage>
        <taxon>Bacteria</taxon>
        <taxon>Bacillati</taxon>
        <taxon>Actinomycetota</taxon>
        <taxon>Actinomycetes</taxon>
        <taxon>Pseudonocardiales</taxon>
        <taxon>Pseudonocardiaceae</taxon>
        <taxon>Amycolatopsis</taxon>
    </lineage>
</organism>
<dbReference type="EMBL" id="VJWX01000146">
    <property type="protein sequence ID" value="TVT49924.1"/>
    <property type="molecule type" value="Genomic_DNA"/>
</dbReference>
<dbReference type="PANTHER" id="PTHR24421:SF10">
    <property type="entry name" value="NITRATE_NITRITE SENSOR PROTEIN NARQ"/>
    <property type="match status" value="1"/>
</dbReference>
<keyword evidence="9" id="KW-1133">Transmembrane helix</keyword>
<dbReference type="CDD" id="cd16917">
    <property type="entry name" value="HATPase_UhpB-NarQ-NarX-like"/>
    <property type="match status" value="1"/>
</dbReference>
<evidence type="ECO:0000259" key="11">
    <source>
        <dbReference type="Pfam" id="PF07730"/>
    </source>
</evidence>
<dbReference type="AlphaFoldDB" id="A0A558CME3"/>
<evidence type="ECO:0000256" key="5">
    <source>
        <dbReference type="ARBA" id="ARBA00022741"/>
    </source>
</evidence>
<dbReference type="InterPro" id="IPR050482">
    <property type="entry name" value="Sensor_HK_TwoCompSys"/>
</dbReference>
<evidence type="ECO:0000256" key="8">
    <source>
        <dbReference type="ARBA" id="ARBA00023012"/>
    </source>
</evidence>
<feature type="transmembrane region" description="Helical" evidence="9">
    <location>
        <begin position="21"/>
        <end position="45"/>
    </location>
</feature>
<evidence type="ECO:0000256" key="2">
    <source>
        <dbReference type="ARBA" id="ARBA00012438"/>
    </source>
</evidence>
<sequence>MARTVLEALTRRRFLLTGWPWRGLGYVVSTAPVMLTALLLALPGLPWIALLSAVFEGRPPALGEFVALALLGGALIAGLGPLVTIPLSALERRRLSLVDTRAAVSGHRVPAGPHLMSWLRTRYTEAATWRELGYGCLTLTLIPVLYGVALSTVVLVGSFLAAPVLVSGGSPVALGWARVATPGQALPFALAGLALLPAVPYLLGLLAGTHAAMARAMLTTTARAELVEMSRSRARLVDAFEAERRRIERDLHDIAQQRLVGLTLHLGLARLDLPPGSPAAGALAEAHEQAKQLMAELRDLIHGIYPQVLTDLGLPAALPALADRAGIPVSVRVDLPERPPRQVETTAYFVTAEALTNIGKHSSASAAEVTVRRDGDLLVVEITDNGRGGATPGRGSGLTGLADRIAVVDGRLWLSSPVGGPTVLRAELPCRSG</sequence>
<evidence type="ECO:0000256" key="6">
    <source>
        <dbReference type="ARBA" id="ARBA00022777"/>
    </source>
</evidence>
<feature type="domain" description="Histidine kinase/HSP90-like ATPase" evidence="10">
    <location>
        <begin position="345"/>
        <end position="430"/>
    </location>
</feature>
<evidence type="ECO:0000256" key="7">
    <source>
        <dbReference type="ARBA" id="ARBA00022840"/>
    </source>
</evidence>
<reference evidence="13 14" key="2">
    <citation type="submission" date="2019-08" db="EMBL/GenBank/DDBJ databases">
        <title>Amycolatopsis acidicola sp. nov., isolated from peat swamp forest soil.</title>
        <authorList>
            <person name="Srisuk N."/>
        </authorList>
    </citation>
    <scope>NUCLEOTIDE SEQUENCE [LARGE SCALE GENOMIC DNA]</scope>
    <source>
        <strain evidence="13 14">TBRC 6029</strain>
    </source>
</reference>
<dbReference type="InterPro" id="IPR025828">
    <property type="entry name" value="Put_sensor_dom"/>
</dbReference>
<dbReference type="Proteomes" id="UP000320011">
    <property type="component" value="Unassembled WGS sequence"/>
</dbReference>
<dbReference type="GO" id="GO:0046983">
    <property type="term" value="F:protein dimerization activity"/>
    <property type="evidence" value="ECO:0007669"/>
    <property type="project" value="InterPro"/>
</dbReference>
<keyword evidence="14" id="KW-1185">Reference proteome</keyword>
<dbReference type="Pfam" id="PF13796">
    <property type="entry name" value="Sensor"/>
    <property type="match status" value="1"/>
</dbReference>
<dbReference type="OrthoDB" id="5241729at2"/>
<keyword evidence="7" id="KW-0067">ATP-binding</keyword>
<feature type="domain" description="Putative sensor" evidence="12">
    <location>
        <begin position="65"/>
        <end position="218"/>
    </location>
</feature>
<keyword evidence="5" id="KW-0547">Nucleotide-binding</keyword>
<keyword evidence="6 13" id="KW-0418">Kinase</keyword>
<dbReference type="InterPro" id="IPR036890">
    <property type="entry name" value="HATPase_C_sf"/>
</dbReference>
<keyword evidence="4" id="KW-0808">Transferase</keyword>
<accession>A0A558CME3</accession>